<evidence type="ECO:0000313" key="2">
    <source>
        <dbReference type="EMBL" id="GDY59034.1"/>
    </source>
</evidence>
<feature type="compositionally biased region" description="Basic and acidic residues" evidence="1">
    <location>
        <begin position="86"/>
        <end position="96"/>
    </location>
</feature>
<organism evidence="2 3">
    <name type="scientific">Streptomyces violaceusniger</name>
    <dbReference type="NCBI Taxonomy" id="68280"/>
    <lineage>
        <taxon>Bacteria</taxon>
        <taxon>Bacillati</taxon>
        <taxon>Actinomycetota</taxon>
        <taxon>Actinomycetes</taxon>
        <taxon>Kitasatosporales</taxon>
        <taxon>Streptomycetaceae</taxon>
        <taxon>Streptomyces</taxon>
        <taxon>Streptomyces violaceusniger group</taxon>
    </lineage>
</organism>
<comment type="caution">
    <text evidence="2">The sequence shown here is derived from an EMBL/GenBank/DDBJ whole genome shotgun (WGS) entry which is preliminary data.</text>
</comment>
<protein>
    <submittedName>
        <fullName evidence="2">Uncharacterized protein</fullName>
    </submittedName>
</protein>
<evidence type="ECO:0000256" key="1">
    <source>
        <dbReference type="SAM" id="MobiDB-lite"/>
    </source>
</evidence>
<gene>
    <name evidence="2" type="ORF">SVIO_096570</name>
</gene>
<sequence length="133" mass="14734">MPRVSALRVFGLCLAVPRVPRVTLPRLAAWLVRAARIRVDRAWPRGWFAPCLAGLPRRRALPVPGVSALRVSGPRLPELRPAAPSRADRHARDRASPRPRTPSRYPPEGRFSVGLVDMARSALYGPLVVRKPT</sequence>
<accession>A0A4D4LF92</accession>
<name>A0A4D4LF92_STRVO</name>
<feature type="region of interest" description="Disordered" evidence="1">
    <location>
        <begin position="76"/>
        <end position="110"/>
    </location>
</feature>
<dbReference type="Proteomes" id="UP000301309">
    <property type="component" value="Unassembled WGS sequence"/>
</dbReference>
<reference evidence="2 3" key="1">
    <citation type="journal article" date="2020" name="Int. J. Syst. Evol. Microbiol.">
        <title>Reclassification of Streptomyces castelarensis and Streptomyces sporoclivatus as later heterotypic synonyms of Streptomyces antimycoticus.</title>
        <authorList>
            <person name="Komaki H."/>
            <person name="Tamura T."/>
        </authorList>
    </citation>
    <scope>NUCLEOTIDE SEQUENCE [LARGE SCALE GENOMIC DNA]</scope>
    <source>
        <strain evidence="2 3">NBRC 13459</strain>
    </source>
</reference>
<evidence type="ECO:0000313" key="3">
    <source>
        <dbReference type="Proteomes" id="UP000301309"/>
    </source>
</evidence>
<keyword evidence="3" id="KW-1185">Reference proteome</keyword>
<dbReference type="EMBL" id="BJHW01000002">
    <property type="protein sequence ID" value="GDY59034.1"/>
    <property type="molecule type" value="Genomic_DNA"/>
</dbReference>
<dbReference type="AlphaFoldDB" id="A0A4D4LF92"/>
<proteinExistence type="predicted"/>